<reference evidence="7" key="1">
    <citation type="submission" date="2023-10" db="EMBL/GenBank/DDBJ databases">
        <authorList>
            <person name="Chen Y."/>
            <person name="Shah S."/>
            <person name="Dougan E. K."/>
            <person name="Thang M."/>
            <person name="Chan C."/>
        </authorList>
    </citation>
    <scope>NUCLEOTIDE SEQUENCE [LARGE SCALE GENOMIC DNA]</scope>
</reference>
<feature type="transmembrane region" description="Helical" evidence="5">
    <location>
        <begin position="113"/>
        <end position="134"/>
    </location>
</feature>
<dbReference type="SUPFAM" id="SSF81324">
    <property type="entry name" value="Voltage-gated potassium channels"/>
    <property type="match status" value="1"/>
</dbReference>
<evidence type="ECO:0000256" key="4">
    <source>
        <dbReference type="ARBA" id="ARBA00023136"/>
    </source>
</evidence>
<dbReference type="Pfam" id="PF00520">
    <property type="entry name" value="Ion_trans"/>
    <property type="match status" value="1"/>
</dbReference>
<dbReference type="Proteomes" id="UP001189429">
    <property type="component" value="Unassembled WGS sequence"/>
</dbReference>
<evidence type="ECO:0000313" key="7">
    <source>
        <dbReference type="EMBL" id="CAK0854763.1"/>
    </source>
</evidence>
<evidence type="ECO:0000256" key="3">
    <source>
        <dbReference type="ARBA" id="ARBA00022989"/>
    </source>
</evidence>
<dbReference type="PANTHER" id="PTHR10037:SF62">
    <property type="entry name" value="SODIUM CHANNEL PROTEIN 60E"/>
    <property type="match status" value="1"/>
</dbReference>
<feature type="transmembrane region" description="Helical" evidence="5">
    <location>
        <begin position="16"/>
        <end position="35"/>
    </location>
</feature>
<gene>
    <name evidence="7" type="ORF">PCOR1329_LOCUS45724</name>
</gene>
<keyword evidence="3 5" id="KW-1133">Transmembrane helix</keyword>
<name>A0ABN9U6X9_9DINO</name>
<accession>A0ABN9U6X9</accession>
<evidence type="ECO:0000256" key="2">
    <source>
        <dbReference type="ARBA" id="ARBA00022692"/>
    </source>
</evidence>
<keyword evidence="4 5" id="KW-0472">Membrane</keyword>
<dbReference type="EMBL" id="CAUYUJ010015499">
    <property type="protein sequence ID" value="CAK0854763.1"/>
    <property type="molecule type" value="Genomic_DNA"/>
</dbReference>
<evidence type="ECO:0000256" key="5">
    <source>
        <dbReference type="SAM" id="Phobius"/>
    </source>
</evidence>
<keyword evidence="2 5" id="KW-0812">Transmembrane</keyword>
<protein>
    <recommendedName>
        <fullName evidence="6">Ion transport domain-containing protein</fullName>
    </recommendedName>
</protein>
<proteinExistence type="predicted"/>
<comment type="subcellular location">
    <subcellularLocation>
        <location evidence="1">Membrane</location>
        <topology evidence="1">Multi-pass membrane protein</topology>
    </subcellularLocation>
</comment>
<dbReference type="InterPro" id="IPR043203">
    <property type="entry name" value="VGCC_Ca_Na"/>
</dbReference>
<sequence length="223" mass="25575">MGNYVNKVNDSSQAKASQYVFLVLYIIELTLRGVSEGRYFFYGENMKWNWFDMAIIVVTLLGNFVLSQNSLAFLRVARILKVVKVTRVFRVLRHSGLGELQRMVTQVLGSLRSLVWCFVLLAFITYVFAIFFVYSLCDLPSVDEEHLEEILAFFGSVSQTMLTLLQATTGGIDWRDVHAVLSEAGSLVAFCFVLYVLFFVIMRACGHHYRHVRREDVENGQTR</sequence>
<evidence type="ECO:0000259" key="6">
    <source>
        <dbReference type="Pfam" id="PF00520"/>
    </source>
</evidence>
<comment type="caution">
    <text evidence="7">The sequence shown here is derived from an EMBL/GenBank/DDBJ whole genome shotgun (WGS) entry which is preliminary data.</text>
</comment>
<feature type="transmembrane region" description="Helical" evidence="5">
    <location>
        <begin position="47"/>
        <end position="66"/>
    </location>
</feature>
<dbReference type="Gene3D" id="1.10.287.70">
    <property type="match status" value="1"/>
</dbReference>
<organism evidence="7 8">
    <name type="scientific">Prorocentrum cordatum</name>
    <dbReference type="NCBI Taxonomy" id="2364126"/>
    <lineage>
        <taxon>Eukaryota</taxon>
        <taxon>Sar</taxon>
        <taxon>Alveolata</taxon>
        <taxon>Dinophyceae</taxon>
        <taxon>Prorocentrales</taxon>
        <taxon>Prorocentraceae</taxon>
        <taxon>Prorocentrum</taxon>
    </lineage>
</organism>
<feature type="domain" description="Ion transport" evidence="6">
    <location>
        <begin position="14"/>
        <end position="201"/>
    </location>
</feature>
<dbReference type="InterPro" id="IPR005821">
    <property type="entry name" value="Ion_trans_dom"/>
</dbReference>
<dbReference type="InterPro" id="IPR027359">
    <property type="entry name" value="Volt_channel_dom_sf"/>
</dbReference>
<dbReference type="PANTHER" id="PTHR10037">
    <property type="entry name" value="VOLTAGE-GATED CATION CHANNEL CALCIUM AND SODIUM"/>
    <property type="match status" value="1"/>
</dbReference>
<keyword evidence="8" id="KW-1185">Reference proteome</keyword>
<feature type="transmembrane region" description="Helical" evidence="5">
    <location>
        <begin position="184"/>
        <end position="205"/>
    </location>
</feature>
<evidence type="ECO:0000256" key="1">
    <source>
        <dbReference type="ARBA" id="ARBA00004141"/>
    </source>
</evidence>
<evidence type="ECO:0000313" key="8">
    <source>
        <dbReference type="Proteomes" id="UP001189429"/>
    </source>
</evidence>
<dbReference type="Gene3D" id="1.20.120.350">
    <property type="entry name" value="Voltage-gated potassium channels. Chain C"/>
    <property type="match status" value="1"/>
</dbReference>